<organism evidence="1 2">
    <name type="scientific">Dryococelus australis</name>
    <dbReference type="NCBI Taxonomy" id="614101"/>
    <lineage>
        <taxon>Eukaryota</taxon>
        <taxon>Metazoa</taxon>
        <taxon>Ecdysozoa</taxon>
        <taxon>Arthropoda</taxon>
        <taxon>Hexapoda</taxon>
        <taxon>Insecta</taxon>
        <taxon>Pterygota</taxon>
        <taxon>Neoptera</taxon>
        <taxon>Polyneoptera</taxon>
        <taxon>Phasmatodea</taxon>
        <taxon>Verophasmatodea</taxon>
        <taxon>Anareolatae</taxon>
        <taxon>Phasmatidae</taxon>
        <taxon>Eurycanthinae</taxon>
        <taxon>Dryococelus</taxon>
    </lineage>
</organism>
<accession>A0ABQ9I0K0</accession>
<gene>
    <name evidence="1" type="ORF">PR048_009683</name>
</gene>
<name>A0ABQ9I0K0_9NEOP</name>
<comment type="caution">
    <text evidence="1">The sequence shown here is derived from an EMBL/GenBank/DDBJ whole genome shotgun (WGS) entry which is preliminary data.</text>
</comment>
<proteinExistence type="predicted"/>
<evidence type="ECO:0000313" key="2">
    <source>
        <dbReference type="Proteomes" id="UP001159363"/>
    </source>
</evidence>
<dbReference type="PANTHER" id="PTHR10773:SF19">
    <property type="match status" value="1"/>
</dbReference>
<evidence type="ECO:0000313" key="1">
    <source>
        <dbReference type="EMBL" id="KAJ8890176.1"/>
    </source>
</evidence>
<sequence>MVPVKKAMRLDCSMSRCQCSVKISCERQNKLCDEYWGLSDAVRQKSYICALVTEVPIQRSRKRQEESTKSKNENKENQCICLKFGCATFNISFQIVFFALSSMVKGRPAPSATSEERIKLFKEHIDFFPRVESNYSHHYLFQLPVSITHVISLSDTRGGQNRNQFIDIAILYAVNKLSHLKIINMKIMESGHSYLEADSIHATTERARKHKQLHTTREWALLVEMTIRKSCSYKVKTLKYSDLTKGGEPVKLLNIKWLSYNEDKPFTIQFKYELSDDNFMEFDVSEDWM</sequence>
<dbReference type="PANTHER" id="PTHR10773">
    <property type="entry name" value="DNA-DIRECTED RNA POLYMERASES I, II, AND III SUBUNIT RPABC2"/>
    <property type="match status" value="1"/>
</dbReference>
<dbReference type="EMBL" id="JARBHB010000003">
    <property type="protein sequence ID" value="KAJ8890176.1"/>
    <property type="molecule type" value="Genomic_DNA"/>
</dbReference>
<reference evidence="1 2" key="1">
    <citation type="submission" date="2023-02" db="EMBL/GenBank/DDBJ databases">
        <title>LHISI_Scaffold_Assembly.</title>
        <authorList>
            <person name="Stuart O.P."/>
            <person name="Cleave R."/>
            <person name="Magrath M.J.L."/>
            <person name="Mikheyev A.S."/>
        </authorList>
    </citation>
    <scope>NUCLEOTIDE SEQUENCE [LARGE SCALE GENOMIC DNA]</scope>
    <source>
        <strain evidence="1">Daus_M_001</strain>
        <tissue evidence="1">Leg muscle</tissue>
    </source>
</reference>
<protein>
    <submittedName>
        <fullName evidence="1">Uncharacterized protein</fullName>
    </submittedName>
</protein>
<dbReference type="Proteomes" id="UP001159363">
    <property type="component" value="Chromosome 3"/>
</dbReference>
<keyword evidence="2" id="KW-1185">Reference proteome</keyword>